<evidence type="ECO:0008006" key="5">
    <source>
        <dbReference type="Google" id="ProtNLM"/>
    </source>
</evidence>
<accession>A0A814QZA9</accession>
<dbReference type="InterPro" id="IPR035979">
    <property type="entry name" value="RBD_domain_sf"/>
</dbReference>
<evidence type="ECO:0000313" key="4">
    <source>
        <dbReference type="Proteomes" id="UP000663828"/>
    </source>
</evidence>
<feature type="compositionally biased region" description="Basic residues" evidence="2">
    <location>
        <begin position="284"/>
        <end position="294"/>
    </location>
</feature>
<feature type="compositionally biased region" description="Basic and acidic residues" evidence="2">
    <location>
        <begin position="270"/>
        <end position="283"/>
    </location>
</feature>
<reference evidence="3" key="1">
    <citation type="submission" date="2021-02" db="EMBL/GenBank/DDBJ databases">
        <authorList>
            <person name="Nowell W R."/>
        </authorList>
    </citation>
    <scope>NUCLEOTIDE SEQUENCE</scope>
</reference>
<evidence type="ECO:0000256" key="2">
    <source>
        <dbReference type="SAM" id="MobiDB-lite"/>
    </source>
</evidence>
<dbReference type="EMBL" id="CAJNOR010001350">
    <property type="protein sequence ID" value="CAF1126924.1"/>
    <property type="molecule type" value="Genomic_DNA"/>
</dbReference>
<proteinExistence type="predicted"/>
<dbReference type="GO" id="GO:0003676">
    <property type="term" value="F:nucleic acid binding"/>
    <property type="evidence" value="ECO:0007669"/>
    <property type="project" value="InterPro"/>
</dbReference>
<feature type="region of interest" description="Disordered" evidence="2">
    <location>
        <begin position="270"/>
        <end position="294"/>
    </location>
</feature>
<feature type="coiled-coil region" evidence="1">
    <location>
        <begin position="219"/>
        <end position="265"/>
    </location>
</feature>
<dbReference type="SUPFAM" id="SSF54928">
    <property type="entry name" value="RNA-binding domain, RBD"/>
    <property type="match status" value="1"/>
</dbReference>
<evidence type="ECO:0000313" key="3">
    <source>
        <dbReference type="EMBL" id="CAF1126924.1"/>
    </source>
</evidence>
<sequence length="294" mass="34963">MTSSISNNRFKLLVLDLDVQRISIETLRKYFTAYGPVEWVQIFPESTSAMIFFVSYMIVDHLIPCGTCFIGENRVRLRRYRLDQNNWHIDSHTLYIKLNSSLTLTEQSLRQCFREYHSQITKIEVIHDNQALISFSNYDCVDQILLVPMNSYHIERIPLVFERMMEKIRKTSRWDQKPTCLSNTPVLAVRDPLVNKLVSHIEYLTKQLREQPGCIQNQINKLEAEVFVLRNENARLKSKQIFATNDTIEQRVKTLEDISNRLINNHYHEKNRRERSYSKEKSSKRQRKYRVSDD</sequence>
<dbReference type="Proteomes" id="UP000663828">
    <property type="component" value="Unassembled WGS sequence"/>
</dbReference>
<gene>
    <name evidence="3" type="ORF">XAT740_LOCUS19691</name>
</gene>
<comment type="caution">
    <text evidence="3">The sequence shown here is derived from an EMBL/GenBank/DDBJ whole genome shotgun (WGS) entry which is preliminary data.</text>
</comment>
<keyword evidence="1" id="KW-0175">Coiled coil</keyword>
<keyword evidence="4" id="KW-1185">Reference proteome</keyword>
<name>A0A814QZA9_ADIRI</name>
<evidence type="ECO:0000256" key="1">
    <source>
        <dbReference type="SAM" id="Coils"/>
    </source>
</evidence>
<dbReference type="AlphaFoldDB" id="A0A814QZA9"/>
<protein>
    <recommendedName>
        <fullName evidence="5">RRM domain-containing protein</fullName>
    </recommendedName>
</protein>
<organism evidence="3 4">
    <name type="scientific">Adineta ricciae</name>
    <name type="common">Rotifer</name>
    <dbReference type="NCBI Taxonomy" id="249248"/>
    <lineage>
        <taxon>Eukaryota</taxon>
        <taxon>Metazoa</taxon>
        <taxon>Spiralia</taxon>
        <taxon>Gnathifera</taxon>
        <taxon>Rotifera</taxon>
        <taxon>Eurotatoria</taxon>
        <taxon>Bdelloidea</taxon>
        <taxon>Adinetida</taxon>
        <taxon>Adinetidae</taxon>
        <taxon>Adineta</taxon>
    </lineage>
</organism>